<evidence type="ECO:0000256" key="5">
    <source>
        <dbReference type="ARBA" id="ARBA00022741"/>
    </source>
</evidence>
<dbReference type="Gene3D" id="1.10.510.10">
    <property type="entry name" value="Transferase(Phosphotransferase) domain 1"/>
    <property type="match status" value="1"/>
</dbReference>
<evidence type="ECO:0000256" key="12">
    <source>
        <dbReference type="ARBA" id="ARBA00048679"/>
    </source>
</evidence>
<evidence type="ECO:0000256" key="7">
    <source>
        <dbReference type="ARBA" id="ARBA00022840"/>
    </source>
</evidence>
<keyword evidence="2" id="KW-0723">Serine/threonine-protein kinase</keyword>
<dbReference type="SMART" id="SM00220">
    <property type="entry name" value="S_TKc"/>
    <property type="match status" value="1"/>
</dbReference>
<proteinExistence type="inferred from homology"/>
<dbReference type="OrthoDB" id="5337378at2759"/>
<dbReference type="PANTHER" id="PTHR11042:SF183">
    <property type="entry name" value="MEMBRANE-ASSOCIATED TYROSINE- AND THREONINE-SPECIFIC CDC2-INHIBITORY KINASE"/>
    <property type="match status" value="1"/>
</dbReference>
<evidence type="ECO:0000256" key="3">
    <source>
        <dbReference type="ARBA" id="ARBA00022679"/>
    </source>
</evidence>
<dbReference type="STRING" id="75743.A0A401QHR3"/>
<keyword evidence="9" id="KW-0131">Cell cycle</keyword>
<dbReference type="AlphaFoldDB" id="A0A401QHR3"/>
<dbReference type="InterPro" id="IPR011009">
    <property type="entry name" value="Kinase-like_dom_sf"/>
</dbReference>
<comment type="similarity">
    <text evidence="10">Belongs to the protein kinase superfamily. Ser/Thr protein kinase family. GCN2 subfamily.</text>
</comment>
<keyword evidence="6" id="KW-0418">Kinase</keyword>
<comment type="catalytic activity">
    <reaction evidence="12">
        <text>L-seryl-[protein] + ATP = O-phospho-L-seryl-[protein] + ADP + H(+)</text>
        <dbReference type="Rhea" id="RHEA:17989"/>
        <dbReference type="Rhea" id="RHEA-COMP:9863"/>
        <dbReference type="Rhea" id="RHEA-COMP:11604"/>
        <dbReference type="ChEBI" id="CHEBI:15378"/>
        <dbReference type="ChEBI" id="CHEBI:29999"/>
        <dbReference type="ChEBI" id="CHEBI:30616"/>
        <dbReference type="ChEBI" id="CHEBI:83421"/>
        <dbReference type="ChEBI" id="CHEBI:456216"/>
        <dbReference type="EC" id="2.7.11.1"/>
    </reaction>
</comment>
<dbReference type="Gene3D" id="3.30.200.20">
    <property type="entry name" value="Phosphorylase Kinase, domain 1"/>
    <property type="match status" value="1"/>
</dbReference>
<keyword evidence="3" id="KW-0808">Transferase</keyword>
<accession>A0A401QHR3</accession>
<dbReference type="GO" id="GO:0046872">
    <property type="term" value="F:metal ion binding"/>
    <property type="evidence" value="ECO:0007669"/>
    <property type="project" value="UniProtKB-KW"/>
</dbReference>
<dbReference type="GO" id="GO:0110031">
    <property type="term" value="P:negative regulation of G2/MI transition of meiotic cell cycle"/>
    <property type="evidence" value="ECO:0007669"/>
    <property type="project" value="TreeGrafter"/>
</dbReference>
<dbReference type="GO" id="GO:0051321">
    <property type="term" value="P:meiotic cell cycle"/>
    <property type="evidence" value="ECO:0007669"/>
    <property type="project" value="TreeGrafter"/>
</dbReference>
<dbReference type="InterPro" id="IPR000719">
    <property type="entry name" value="Prot_kinase_dom"/>
</dbReference>
<dbReference type="EMBL" id="BFAA01107842">
    <property type="protein sequence ID" value="GCB84857.1"/>
    <property type="molecule type" value="Genomic_DNA"/>
</dbReference>
<evidence type="ECO:0000256" key="4">
    <source>
        <dbReference type="ARBA" id="ARBA00022723"/>
    </source>
</evidence>
<keyword evidence="8" id="KW-0460">Magnesium</keyword>
<organism evidence="14 15">
    <name type="scientific">Scyliorhinus torazame</name>
    <name type="common">Cloudy catshark</name>
    <name type="synonym">Catulus torazame</name>
    <dbReference type="NCBI Taxonomy" id="75743"/>
    <lineage>
        <taxon>Eukaryota</taxon>
        <taxon>Metazoa</taxon>
        <taxon>Chordata</taxon>
        <taxon>Craniata</taxon>
        <taxon>Vertebrata</taxon>
        <taxon>Chondrichthyes</taxon>
        <taxon>Elasmobranchii</taxon>
        <taxon>Galeomorphii</taxon>
        <taxon>Galeoidea</taxon>
        <taxon>Carcharhiniformes</taxon>
        <taxon>Scyliorhinidae</taxon>
        <taxon>Scyliorhinus</taxon>
    </lineage>
</organism>
<evidence type="ECO:0000256" key="10">
    <source>
        <dbReference type="ARBA" id="ARBA00037982"/>
    </source>
</evidence>
<dbReference type="PROSITE" id="PS50011">
    <property type="entry name" value="PROTEIN_KINASE_DOM"/>
    <property type="match status" value="1"/>
</dbReference>
<name>A0A401QHR3_SCYTO</name>
<dbReference type="InterPro" id="IPR050339">
    <property type="entry name" value="CC_SR_Kinase"/>
</dbReference>
<keyword evidence="7" id="KW-0067">ATP-binding</keyword>
<evidence type="ECO:0000313" key="15">
    <source>
        <dbReference type="Proteomes" id="UP000288216"/>
    </source>
</evidence>
<dbReference type="SUPFAM" id="SSF56112">
    <property type="entry name" value="Protein kinase-like (PK-like)"/>
    <property type="match status" value="1"/>
</dbReference>
<evidence type="ECO:0000256" key="9">
    <source>
        <dbReference type="ARBA" id="ARBA00023306"/>
    </source>
</evidence>
<dbReference type="PROSITE" id="PS00108">
    <property type="entry name" value="PROTEIN_KINASE_ST"/>
    <property type="match status" value="1"/>
</dbReference>
<dbReference type="GO" id="GO:0005737">
    <property type="term" value="C:cytoplasm"/>
    <property type="evidence" value="ECO:0007669"/>
    <property type="project" value="TreeGrafter"/>
</dbReference>
<protein>
    <recommendedName>
        <fullName evidence="1">non-specific serine/threonine protein kinase</fullName>
        <ecNumber evidence="1">2.7.11.1</ecNumber>
    </recommendedName>
</protein>
<dbReference type="GO" id="GO:0005634">
    <property type="term" value="C:nucleus"/>
    <property type="evidence" value="ECO:0007669"/>
    <property type="project" value="TreeGrafter"/>
</dbReference>
<keyword evidence="4" id="KW-0479">Metal-binding</keyword>
<evidence type="ECO:0000259" key="13">
    <source>
        <dbReference type="PROSITE" id="PS50011"/>
    </source>
</evidence>
<sequence length="149" mass="16910">MELFRGETDRSRKLEEAQKHERLGAHANLVRFVHAWEERRQLYIQTELCDASLQQYAEGCCPLPERQVWAFLADLAAALKHLHDRGLAHMDVKPANIFVAGGRVCKLGDFGLMLELEEGDLSEAQEGDPKYMAPELLKGIYSKAADIFR</sequence>
<dbReference type="GO" id="GO:0005524">
    <property type="term" value="F:ATP binding"/>
    <property type="evidence" value="ECO:0007669"/>
    <property type="project" value="UniProtKB-KW"/>
</dbReference>
<dbReference type="InterPro" id="IPR008271">
    <property type="entry name" value="Ser/Thr_kinase_AS"/>
</dbReference>
<evidence type="ECO:0000256" key="6">
    <source>
        <dbReference type="ARBA" id="ARBA00022777"/>
    </source>
</evidence>
<reference evidence="14 15" key="1">
    <citation type="journal article" date="2018" name="Nat. Ecol. Evol.">
        <title>Shark genomes provide insights into elasmobranch evolution and the origin of vertebrates.</title>
        <authorList>
            <person name="Hara Y"/>
            <person name="Yamaguchi K"/>
            <person name="Onimaru K"/>
            <person name="Kadota M"/>
            <person name="Koyanagi M"/>
            <person name="Keeley SD"/>
            <person name="Tatsumi K"/>
            <person name="Tanaka K"/>
            <person name="Motone F"/>
            <person name="Kageyama Y"/>
            <person name="Nozu R"/>
            <person name="Adachi N"/>
            <person name="Nishimura O"/>
            <person name="Nakagawa R"/>
            <person name="Tanegashima C"/>
            <person name="Kiyatake I"/>
            <person name="Matsumoto R"/>
            <person name="Murakumo K"/>
            <person name="Nishida K"/>
            <person name="Terakita A"/>
            <person name="Kuratani S"/>
            <person name="Sato K"/>
            <person name="Hyodo S Kuraku.S."/>
        </authorList>
    </citation>
    <scope>NUCLEOTIDE SEQUENCE [LARGE SCALE GENOMIC DNA]</scope>
</reference>
<dbReference type="Pfam" id="PF00069">
    <property type="entry name" value="Pkinase"/>
    <property type="match status" value="1"/>
</dbReference>
<gene>
    <name evidence="14" type="ORF">scyTo_0025578</name>
</gene>
<dbReference type="Proteomes" id="UP000288216">
    <property type="component" value="Unassembled WGS sequence"/>
</dbReference>
<evidence type="ECO:0000256" key="1">
    <source>
        <dbReference type="ARBA" id="ARBA00012513"/>
    </source>
</evidence>
<evidence type="ECO:0000256" key="2">
    <source>
        <dbReference type="ARBA" id="ARBA00022527"/>
    </source>
</evidence>
<keyword evidence="15" id="KW-1185">Reference proteome</keyword>
<feature type="domain" description="Protein kinase" evidence="13">
    <location>
        <begin position="1"/>
        <end position="149"/>
    </location>
</feature>
<dbReference type="PANTHER" id="PTHR11042">
    <property type="entry name" value="EUKARYOTIC TRANSLATION INITIATION FACTOR 2-ALPHA KINASE EIF2-ALPHA KINASE -RELATED"/>
    <property type="match status" value="1"/>
</dbReference>
<dbReference type="GO" id="GO:0004674">
    <property type="term" value="F:protein serine/threonine kinase activity"/>
    <property type="evidence" value="ECO:0007669"/>
    <property type="project" value="UniProtKB-KW"/>
</dbReference>
<evidence type="ECO:0000256" key="8">
    <source>
        <dbReference type="ARBA" id="ARBA00022842"/>
    </source>
</evidence>
<comment type="catalytic activity">
    <reaction evidence="11">
        <text>L-threonyl-[protein] + ATP = O-phospho-L-threonyl-[protein] + ADP + H(+)</text>
        <dbReference type="Rhea" id="RHEA:46608"/>
        <dbReference type="Rhea" id="RHEA-COMP:11060"/>
        <dbReference type="Rhea" id="RHEA-COMP:11605"/>
        <dbReference type="ChEBI" id="CHEBI:15378"/>
        <dbReference type="ChEBI" id="CHEBI:30013"/>
        <dbReference type="ChEBI" id="CHEBI:30616"/>
        <dbReference type="ChEBI" id="CHEBI:61977"/>
        <dbReference type="ChEBI" id="CHEBI:456216"/>
        <dbReference type="EC" id="2.7.11.1"/>
    </reaction>
</comment>
<comment type="caution">
    <text evidence="14">The sequence shown here is derived from an EMBL/GenBank/DDBJ whole genome shotgun (WGS) entry which is preliminary data.</text>
</comment>
<keyword evidence="5" id="KW-0547">Nucleotide-binding</keyword>
<evidence type="ECO:0000256" key="11">
    <source>
        <dbReference type="ARBA" id="ARBA00047899"/>
    </source>
</evidence>
<dbReference type="OMA" id="EWATGEN"/>
<dbReference type="EC" id="2.7.11.1" evidence="1"/>
<evidence type="ECO:0000313" key="14">
    <source>
        <dbReference type="EMBL" id="GCB84857.1"/>
    </source>
</evidence>